<sequence>MKRHTTDWKLLSRQVNVALVGCGGVGASVLPGLAKLHTAITALGHPGGLHVTVYDPDTVSKSNIGRQNYSPSDVGINKAVLSVHRINSFYGFNWSAEPTYFPGPPSRNIDLVVSCVDTKAARRNIAEYCRRVNVPYWLDYGNDLVTGQVILGQPLWIGEKKRERPMRLPTVTELFPEIMDAQIPEDDTPSCSLEEALSRQDLFIGQTCAVFGLDLLWRLFREAGIDNHGAFINLKSGRVMPLPVDKEAWKRFAPKKKRSKRTLKPIEA</sequence>
<protein>
    <submittedName>
        <fullName evidence="2">UBA/THIF-type NAD/FAD binding protein</fullName>
    </submittedName>
</protein>
<dbReference type="HOGENOM" id="CLU_070016_0_0_7"/>
<name>A0R7U8_PELPD</name>
<dbReference type="CDD" id="cd01483">
    <property type="entry name" value="E1_enzyme_family"/>
    <property type="match status" value="1"/>
</dbReference>
<reference evidence="2 3" key="1">
    <citation type="submission" date="2006-10" db="EMBL/GenBank/DDBJ databases">
        <title>Complete sequence of plasmid pPRO1 of Pelobacter propionicus DSM 2379.</title>
        <authorList>
            <consortium name="US DOE Joint Genome Institute"/>
            <person name="Copeland A."/>
            <person name="Lucas S."/>
            <person name="Lapidus A."/>
            <person name="Barry K."/>
            <person name="Detter J.C."/>
            <person name="Glavina del Rio T."/>
            <person name="Hammon N."/>
            <person name="Israni S."/>
            <person name="Dalin E."/>
            <person name="Tice H."/>
            <person name="Pitluck S."/>
            <person name="Saunders E."/>
            <person name="Brettin T."/>
            <person name="Bruce D."/>
            <person name="Han C."/>
            <person name="Tapia R."/>
            <person name="Schmutz J."/>
            <person name="Larimer F."/>
            <person name="Land M."/>
            <person name="Hauser L."/>
            <person name="Kyrpides N."/>
            <person name="Kim E."/>
            <person name="Lovley D."/>
            <person name="Richardson P."/>
        </authorList>
    </citation>
    <scope>NUCLEOTIDE SEQUENCE [LARGE SCALE GENOMIC DNA]</scope>
    <source>
        <strain evidence="3">DSM 2379 / NBRC 103807 / OttBd1</strain>
        <plasmid evidence="3">Plasmid pPRO1</plasmid>
    </source>
</reference>
<organism evidence="2 3">
    <name type="scientific">Pelobacter propionicus (strain DSM 2379 / NBRC 103807 / OttBd1)</name>
    <dbReference type="NCBI Taxonomy" id="338966"/>
    <lineage>
        <taxon>Bacteria</taxon>
        <taxon>Pseudomonadati</taxon>
        <taxon>Thermodesulfobacteriota</taxon>
        <taxon>Desulfuromonadia</taxon>
        <taxon>Desulfuromonadales</taxon>
        <taxon>Desulfuromonadaceae</taxon>
        <taxon>Pelobacter</taxon>
    </lineage>
</organism>
<dbReference type="GO" id="GO:0016779">
    <property type="term" value="F:nucleotidyltransferase activity"/>
    <property type="evidence" value="ECO:0007669"/>
    <property type="project" value="TreeGrafter"/>
</dbReference>
<dbReference type="eggNOG" id="COG0476">
    <property type="taxonomic scope" value="Bacteria"/>
</dbReference>
<keyword evidence="3" id="KW-1185">Reference proteome</keyword>
<dbReference type="GO" id="GO:0004792">
    <property type="term" value="F:thiosulfate-cyanide sulfurtransferase activity"/>
    <property type="evidence" value="ECO:0007669"/>
    <property type="project" value="TreeGrafter"/>
</dbReference>
<dbReference type="InterPro" id="IPR045886">
    <property type="entry name" value="ThiF/MoeB/HesA"/>
</dbReference>
<keyword evidence="2" id="KW-0614">Plasmid</keyword>
<proteinExistence type="predicted"/>
<dbReference type="PANTHER" id="PTHR10953:SF247">
    <property type="entry name" value="SLL6053 PROTEIN"/>
    <property type="match status" value="1"/>
</dbReference>
<gene>
    <name evidence="2" type="ordered locus">Ppro_3825</name>
</gene>
<dbReference type="RefSeq" id="WP_011733932.1">
    <property type="nucleotide sequence ID" value="NC_008607.1"/>
</dbReference>
<dbReference type="AlphaFoldDB" id="A0R7U8"/>
<dbReference type="SUPFAM" id="SSF69572">
    <property type="entry name" value="Activating enzymes of the ubiquitin-like proteins"/>
    <property type="match status" value="1"/>
</dbReference>
<evidence type="ECO:0000313" key="3">
    <source>
        <dbReference type="Proteomes" id="UP000006732"/>
    </source>
</evidence>
<dbReference type="InterPro" id="IPR035985">
    <property type="entry name" value="Ubiquitin-activating_enz"/>
</dbReference>
<dbReference type="GO" id="GO:0005737">
    <property type="term" value="C:cytoplasm"/>
    <property type="evidence" value="ECO:0007669"/>
    <property type="project" value="TreeGrafter"/>
</dbReference>
<evidence type="ECO:0000259" key="1">
    <source>
        <dbReference type="Pfam" id="PF00899"/>
    </source>
</evidence>
<evidence type="ECO:0000313" key="2">
    <source>
        <dbReference type="EMBL" id="ABL01413.1"/>
    </source>
</evidence>
<dbReference type="InterPro" id="IPR000594">
    <property type="entry name" value="ThiF_NAD_FAD-bd"/>
</dbReference>
<dbReference type="Proteomes" id="UP000006732">
    <property type="component" value="Plasmid pPRO1"/>
</dbReference>
<dbReference type="GO" id="GO:0008641">
    <property type="term" value="F:ubiquitin-like modifier activating enzyme activity"/>
    <property type="evidence" value="ECO:0007669"/>
    <property type="project" value="InterPro"/>
</dbReference>
<dbReference type="Gene3D" id="3.40.50.720">
    <property type="entry name" value="NAD(P)-binding Rossmann-like Domain"/>
    <property type="match status" value="1"/>
</dbReference>
<accession>A0R7U8</accession>
<dbReference type="KEGG" id="ppd:Ppro_3825"/>
<dbReference type="NCBIfam" id="TIGR03736">
    <property type="entry name" value="PRTRC_ThiF"/>
    <property type="match status" value="1"/>
</dbReference>
<geneLocation type="plasmid" evidence="2 3">
    <name>pPRO1</name>
</geneLocation>
<dbReference type="InterPro" id="IPR022500">
    <property type="entry name" value="PRTRC_ThiF"/>
</dbReference>
<dbReference type="PANTHER" id="PTHR10953">
    <property type="entry name" value="UBIQUITIN-ACTIVATING ENZYME E1"/>
    <property type="match status" value="1"/>
</dbReference>
<dbReference type="EMBL" id="CP000483">
    <property type="protein sequence ID" value="ABL01413.1"/>
    <property type="molecule type" value="Genomic_DNA"/>
</dbReference>
<dbReference type="Pfam" id="PF00899">
    <property type="entry name" value="ThiF"/>
    <property type="match status" value="1"/>
</dbReference>
<feature type="domain" description="THIF-type NAD/FAD binding fold" evidence="1">
    <location>
        <begin position="13"/>
        <end position="212"/>
    </location>
</feature>
<dbReference type="OrthoDB" id="9804286at2"/>